<dbReference type="Pfam" id="PF08531">
    <property type="entry name" value="Bac_rhamnosid_N"/>
    <property type="match status" value="1"/>
</dbReference>
<evidence type="ECO:0000259" key="3">
    <source>
        <dbReference type="Pfam" id="PF08531"/>
    </source>
</evidence>
<feature type="signal peptide" evidence="2">
    <location>
        <begin position="1"/>
        <end position="25"/>
    </location>
</feature>
<accession>G6B0W1</accession>
<feature type="compositionally biased region" description="Low complexity" evidence="1">
    <location>
        <begin position="196"/>
        <end position="221"/>
    </location>
</feature>
<evidence type="ECO:0000256" key="2">
    <source>
        <dbReference type="SAM" id="SignalP"/>
    </source>
</evidence>
<evidence type="ECO:0000313" key="4">
    <source>
        <dbReference type="EMBL" id="EHJ37073.1"/>
    </source>
</evidence>
<dbReference type="RefSeq" id="WP_007902331.1">
    <property type="nucleotide sequence ID" value="NZ_JH379459.1"/>
</dbReference>
<dbReference type="InterPro" id="IPR013737">
    <property type="entry name" value="Bac_rhamnosid_N"/>
</dbReference>
<sequence>MLRLINILILFIASAATAAASTATAGDFGCRWMSHPAPDDTSHVWFRRTLVIEEQDMPRTAYIHVATTGRFVLYVNGRNVSTALFTPDRTPNDTTVMAISYDVRRFLRPDSNAIALLYCPSTRTRRQVSVSFYGIAADSSHFATNDTDGWLCRHADTWQTHDGGEAMNRNTYPYRWTDTDQPLALWQAVEQISTSQHLNTTPPQHHTTTPPQHLNTTPPQHLNTTPSQHNTTSTPISAEDICGYSPVRINPLVDNAAHMRRIYTPLFTEQSTDTLIVHLVPNERHLIRVTLRGCRRGERISIGNLHYVCTGEIDEQAFARFTPTSSNTIIITGDSHFRSEQVQEVESICL</sequence>
<feature type="compositionally biased region" description="Polar residues" evidence="1">
    <location>
        <begin position="222"/>
        <end position="236"/>
    </location>
</feature>
<evidence type="ECO:0000256" key="1">
    <source>
        <dbReference type="SAM" id="MobiDB-lite"/>
    </source>
</evidence>
<organism evidence="4 5">
    <name type="scientific">Leyella stercorea DSM 18206</name>
    <dbReference type="NCBI Taxonomy" id="1002367"/>
    <lineage>
        <taxon>Bacteria</taxon>
        <taxon>Pseudomonadati</taxon>
        <taxon>Bacteroidota</taxon>
        <taxon>Bacteroidia</taxon>
        <taxon>Bacteroidales</taxon>
        <taxon>Prevotellaceae</taxon>
        <taxon>Leyella</taxon>
    </lineage>
</organism>
<gene>
    <name evidence="4" type="ORF">HMPREF0673_02529</name>
</gene>
<dbReference type="Proteomes" id="UP000004407">
    <property type="component" value="Unassembled WGS sequence"/>
</dbReference>
<dbReference type="AlphaFoldDB" id="G6B0W1"/>
<dbReference type="PATRIC" id="fig|1002367.3.peg.2048"/>
<feature type="domain" description="Bacterial alpha-L-rhamnosidase N-terminal" evidence="3">
    <location>
        <begin position="58"/>
        <end position="117"/>
    </location>
</feature>
<evidence type="ECO:0000313" key="5">
    <source>
        <dbReference type="Proteomes" id="UP000004407"/>
    </source>
</evidence>
<proteinExistence type="predicted"/>
<dbReference type="EMBL" id="AFZZ01000216">
    <property type="protein sequence ID" value="EHJ37073.1"/>
    <property type="molecule type" value="Genomic_DNA"/>
</dbReference>
<protein>
    <recommendedName>
        <fullName evidence="3">Bacterial alpha-L-rhamnosidase N-terminal domain-containing protein</fullName>
    </recommendedName>
</protein>
<reference evidence="4 5" key="1">
    <citation type="submission" date="2011-08" db="EMBL/GenBank/DDBJ databases">
        <authorList>
            <person name="Weinstock G."/>
            <person name="Sodergren E."/>
            <person name="Clifton S."/>
            <person name="Fulton L."/>
            <person name="Fulton B."/>
            <person name="Courtney L."/>
            <person name="Fronick C."/>
            <person name="Harrison M."/>
            <person name="Strong C."/>
            <person name="Farmer C."/>
            <person name="Delahaunty K."/>
            <person name="Markovic C."/>
            <person name="Hall O."/>
            <person name="Minx P."/>
            <person name="Tomlinson C."/>
            <person name="Mitreva M."/>
            <person name="Hou S."/>
            <person name="Chen J."/>
            <person name="Wollam A."/>
            <person name="Pepin K.H."/>
            <person name="Johnson M."/>
            <person name="Bhonagiri V."/>
            <person name="Zhang X."/>
            <person name="Suruliraj S."/>
            <person name="Warren W."/>
            <person name="Chinwalla A."/>
            <person name="Mardis E.R."/>
            <person name="Wilson R.K."/>
        </authorList>
    </citation>
    <scope>NUCLEOTIDE SEQUENCE [LARGE SCALE GENOMIC DNA]</scope>
    <source>
        <strain evidence="4 5">DSM 18206</strain>
    </source>
</reference>
<feature type="region of interest" description="Disordered" evidence="1">
    <location>
        <begin position="196"/>
        <end position="237"/>
    </location>
</feature>
<feature type="chain" id="PRO_5003485728" description="Bacterial alpha-L-rhamnosidase N-terminal domain-containing protein" evidence="2">
    <location>
        <begin position="26"/>
        <end position="350"/>
    </location>
</feature>
<name>G6B0W1_9BACT</name>
<dbReference type="GeneID" id="78338443"/>
<keyword evidence="2" id="KW-0732">Signal</keyword>
<dbReference type="HOGENOM" id="CLU_936447_0_0_10"/>
<dbReference type="Gene3D" id="2.60.120.260">
    <property type="entry name" value="Galactose-binding domain-like"/>
    <property type="match status" value="1"/>
</dbReference>
<comment type="caution">
    <text evidence="4">The sequence shown here is derived from an EMBL/GenBank/DDBJ whole genome shotgun (WGS) entry which is preliminary data.</text>
</comment>